<dbReference type="EMBL" id="WTYZ01000001">
    <property type="protein sequence ID" value="MXO83473.1"/>
    <property type="molecule type" value="Genomic_DNA"/>
</dbReference>
<feature type="signal peptide" evidence="2">
    <location>
        <begin position="1"/>
        <end position="21"/>
    </location>
</feature>
<feature type="region of interest" description="Disordered" evidence="1">
    <location>
        <begin position="151"/>
        <end position="177"/>
    </location>
</feature>
<dbReference type="OrthoDB" id="6388892at2"/>
<dbReference type="AlphaFoldDB" id="A0A844Z919"/>
<gene>
    <name evidence="3" type="ORF">GRI35_08880</name>
</gene>
<sequence length="177" mass="18529">MNFGQPTLMCAVLLGGCATMADEPVPVMTSVSDEQIISTTSSVANTLVLDKNTRFVTCTAPAPDASFNQGSQASISGLVAIGGANDSGSIGEGEESRETGLGGRSPAVLFSRDIFFRACEFSRNYELEKNEAIDLYKTTLEAASTAFQNEASATNEVMTKAADDTAELEEPNPPSGN</sequence>
<organism evidence="3 4">
    <name type="scientific">Pontixanthobacter aestiaquae</name>
    <dbReference type="NCBI Taxonomy" id="1509367"/>
    <lineage>
        <taxon>Bacteria</taxon>
        <taxon>Pseudomonadati</taxon>
        <taxon>Pseudomonadota</taxon>
        <taxon>Alphaproteobacteria</taxon>
        <taxon>Sphingomonadales</taxon>
        <taxon>Erythrobacteraceae</taxon>
        <taxon>Pontixanthobacter</taxon>
    </lineage>
</organism>
<comment type="caution">
    <text evidence="3">The sequence shown here is derived from an EMBL/GenBank/DDBJ whole genome shotgun (WGS) entry which is preliminary data.</text>
</comment>
<feature type="chain" id="PRO_5032550567" evidence="2">
    <location>
        <begin position="22"/>
        <end position="177"/>
    </location>
</feature>
<reference evidence="3 4" key="1">
    <citation type="submission" date="2019-12" db="EMBL/GenBank/DDBJ databases">
        <title>Genomic-based taxomic classification of the family Erythrobacteraceae.</title>
        <authorList>
            <person name="Xu L."/>
        </authorList>
    </citation>
    <scope>NUCLEOTIDE SEQUENCE [LARGE SCALE GENOMIC DNA]</scope>
    <source>
        <strain evidence="3 4">KCTC 42006</strain>
    </source>
</reference>
<evidence type="ECO:0000256" key="1">
    <source>
        <dbReference type="SAM" id="MobiDB-lite"/>
    </source>
</evidence>
<evidence type="ECO:0000256" key="2">
    <source>
        <dbReference type="SAM" id="SignalP"/>
    </source>
</evidence>
<protein>
    <submittedName>
        <fullName evidence="3">Uncharacterized protein</fullName>
    </submittedName>
</protein>
<evidence type="ECO:0000313" key="4">
    <source>
        <dbReference type="Proteomes" id="UP000460290"/>
    </source>
</evidence>
<name>A0A844Z919_9SPHN</name>
<proteinExistence type="predicted"/>
<keyword evidence="2" id="KW-0732">Signal</keyword>
<evidence type="ECO:0000313" key="3">
    <source>
        <dbReference type="EMBL" id="MXO83473.1"/>
    </source>
</evidence>
<keyword evidence="4" id="KW-1185">Reference proteome</keyword>
<dbReference type="Proteomes" id="UP000460290">
    <property type="component" value="Unassembled WGS sequence"/>
</dbReference>
<dbReference type="RefSeq" id="WP_160613821.1">
    <property type="nucleotide sequence ID" value="NZ_JAUFQM010000001.1"/>
</dbReference>
<accession>A0A844Z919</accession>